<dbReference type="Proteomes" id="UP000886355">
    <property type="component" value="Unassembled WGS sequence"/>
</dbReference>
<evidence type="ECO:0000256" key="5">
    <source>
        <dbReference type="ARBA" id="ARBA00037066"/>
    </source>
</evidence>
<evidence type="ECO:0000256" key="2">
    <source>
        <dbReference type="ARBA" id="ARBA00022741"/>
    </source>
</evidence>
<dbReference type="Pfam" id="PF00005">
    <property type="entry name" value="ABC_tran"/>
    <property type="match status" value="1"/>
</dbReference>
<dbReference type="CDD" id="cd03214">
    <property type="entry name" value="ABC_Iron-Siderophores_B12_Hemin"/>
    <property type="match status" value="1"/>
</dbReference>
<keyword evidence="2" id="KW-0547">Nucleotide-binding</keyword>
<dbReference type="GO" id="GO:0005524">
    <property type="term" value="F:ATP binding"/>
    <property type="evidence" value="ECO:0007669"/>
    <property type="project" value="UniProtKB-KW"/>
</dbReference>
<name>A0A7C1B126_9BACT</name>
<keyword evidence="3 7" id="KW-0067">ATP-binding</keyword>
<dbReference type="GO" id="GO:0016887">
    <property type="term" value="F:ATP hydrolysis activity"/>
    <property type="evidence" value="ECO:0007669"/>
    <property type="project" value="InterPro"/>
</dbReference>
<protein>
    <submittedName>
        <fullName evidence="7">ABC transporter ATP-binding protein</fullName>
    </submittedName>
</protein>
<keyword evidence="1" id="KW-0813">Transport</keyword>
<evidence type="ECO:0000256" key="4">
    <source>
        <dbReference type="ARBA" id="ARBA00022967"/>
    </source>
</evidence>
<dbReference type="EMBL" id="DQZW01000106">
    <property type="protein sequence ID" value="HDL89701.1"/>
    <property type="molecule type" value="Genomic_DNA"/>
</dbReference>
<dbReference type="InterPro" id="IPR017871">
    <property type="entry name" value="ABC_transporter-like_CS"/>
</dbReference>
<dbReference type="AlphaFoldDB" id="A0A7C1B126"/>
<evidence type="ECO:0000259" key="6">
    <source>
        <dbReference type="PROSITE" id="PS50893"/>
    </source>
</evidence>
<dbReference type="PROSITE" id="PS00211">
    <property type="entry name" value="ABC_TRANSPORTER_1"/>
    <property type="match status" value="1"/>
</dbReference>
<dbReference type="InterPro" id="IPR003439">
    <property type="entry name" value="ABC_transporter-like_ATP-bd"/>
</dbReference>
<comment type="function">
    <text evidence="5">Part of the ABC transporter complex HmuTUV involved in hemin import. Responsible for energy coupling to the transport system.</text>
</comment>
<dbReference type="PANTHER" id="PTHR42794">
    <property type="entry name" value="HEMIN IMPORT ATP-BINDING PROTEIN HMUV"/>
    <property type="match status" value="1"/>
</dbReference>
<dbReference type="InterPro" id="IPR003593">
    <property type="entry name" value="AAA+_ATPase"/>
</dbReference>
<evidence type="ECO:0000256" key="3">
    <source>
        <dbReference type="ARBA" id="ARBA00022840"/>
    </source>
</evidence>
<dbReference type="SMART" id="SM00382">
    <property type="entry name" value="AAA"/>
    <property type="match status" value="1"/>
</dbReference>
<organism evidence="7">
    <name type="scientific">Thermodesulforhabdus norvegica</name>
    <dbReference type="NCBI Taxonomy" id="39841"/>
    <lineage>
        <taxon>Bacteria</taxon>
        <taxon>Pseudomonadati</taxon>
        <taxon>Thermodesulfobacteriota</taxon>
        <taxon>Syntrophobacteria</taxon>
        <taxon>Syntrophobacterales</taxon>
        <taxon>Thermodesulforhabdaceae</taxon>
        <taxon>Thermodesulforhabdus</taxon>
    </lineage>
</organism>
<dbReference type="PANTHER" id="PTHR42794:SF1">
    <property type="entry name" value="HEMIN IMPORT ATP-BINDING PROTEIN HMUV"/>
    <property type="match status" value="1"/>
</dbReference>
<dbReference type="InterPro" id="IPR027417">
    <property type="entry name" value="P-loop_NTPase"/>
</dbReference>
<reference evidence="7" key="1">
    <citation type="journal article" date="2020" name="mSystems">
        <title>Genome- and Community-Level Interaction Insights into Carbon Utilization and Element Cycling Functions of Hydrothermarchaeota in Hydrothermal Sediment.</title>
        <authorList>
            <person name="Zhou Z."/>
            <person name="Liu Y."/>
            <person name="Xu W."/>
            <person name="Pan J."/>
            <person name="Luo Z.H."/>
            <person name="Li M."/>
        </authorList>
    </citation>
    <scope>NUCLEOTIDE SEQUENCE [LARGE SCALE GENOMIC DNA]</scope>
    <source>
        <strain evidence="7">HyVt-19</strain>
    </source>
</reference>
<evidence type="ECO:0000256" key="1">
    <source>
        <dbReference type="ARBA" id="ARBA00022448"/>
    </source>
</evidence>
<sequence>MRDPVYKKKADGNIVLSLQYVCAGYGNRFRLRNITFSLQRGCFLGILGPNGSGKTTLLNALCGVVPLQSGKIELFGKPLQTYSGKKRAALMAVLAQDTAIHFPFRCSDVVWMGRFPHRKRFQPPGEDDIRAVNWAMKVTETETLAERLITEVSGGERQRVMLARVLAQKTPILLLDEPTSAMDVRWTLRTFGLLKELCQKDGATVIAIMHDINMAALFCDLLLFLKNGEMLGMGAVQDVLSVDVLEEVYGTKAFVYQPDGLGRPQVIFPPEPDPYYFGAGSESSENT</sequence>
<keyword evidence="4" id="KW-1278">Translocase</keyword>
<dbReference type="SUPFAM" id="SSF52540">
    <property type="entry name" value="P-loop containing nucleoside triphosphate hydrolases"/>
    <property type="match status" value="1"/>
</dbReference>
<dbReference type="PROSITE" id="PS50893">
    <property type="entry name" value="ABC_TRANSPORTER_2"/>
    <property type="match status" value="1"/>
</dbReference>
<accession>A0A7C1B126</accession>
<proteinExistence type="predicted"/>
<dbReference type="Gene3D" id="3.40.50.300">
    <property type="entry name" value="P-loop containing nucleotide triphosphate hydrolases"/>
    <property type="match status" value="1"/>
</dbReference>
<feature type="domain" description="ABC transporter" evidence="6">
    <location>
        <begin position="16"/>
        <end position="252"/>
    </location>
</feature>
<gene>
    <name evidence="7" type="ORF">ENG14_02220</name>
</gene>
<dbReference type="FunFam" id="3.40.50.300:FF:000134">
    <property type="entry name" value="Iron-enterobactin ABC transporter ATP-binding protein"/>
    <property type="match status" value="1"/>
</dbReference>
<evidence type="ECO:0000313" key="7">
    <source>
        <dbReference type="EMBL" id="HDL89701.1"/>
    </source>
</evidence>
<comment type="caution">
    <text evidence="7">The sequence shown here is derived from an EMBL/GenBank/DDBJ whole genome shotgun (WGS) entry which is preliminary data.</text>
</comment>